<evidence type="ECO:0000256" key="1">
    <source>
        <dbReference type="ARBA" id="ARBA00004370"/>
    </source>
</evidence>
<feature type="transmembrane region" description="Helical" evidence="3">
    <location>
        <begin position="52"/>
        <end position="70"/>
    </location>
</feature>
<keyword evidence="3" id="KW-0812">Transmembrane</keyword>
<dbReference type="PANTHER" id="PTHR37042:SF4">
    <property type="entry name" value="OUTER MEMBRANE PROTEIN RV1973"/>
    <property type="match status" value="1"/>
</dbReference>
<keyword evidence="3" id="KW-1133">Transmembrane helix</keyword>
<evidence type="ECO:0000256" key="3">
    <source>
        <dbReference type="SAM" id="Phobius"/>
    </source>
</evidence>
<protein>
    <recommendedName>
        <fullName evidence="6">Mce protein</fullName>
    </recommendedName>
</protein>
<gene>
    <name evidence="4" type="ORF">GWR20_16735</name>
</gene>
<sequence>MRTDTSKSHSSGAEGGWGQVSVVDFGWEPVWEPPPVPEPPPRPNGRALMRRWLAIATLMAAVGGGGWLAVQHYQTHLAGEQALQAAEAYALRLTDIDADDVDRNFADIADGSTGEFNRMHTRSGAKLRQVLIDNKATARGHVTEAVVKSADRSHAVVVLLVNQAVRNTDNPEPVMDRSRIRMTMDKVDGRWLASKVELV</sequence>
<dbReference type="Proteomes" id="UP000466523">
    <property type="component" value="Unassembled WGS sequence"/>
</dbReference>
<dbReference type="GO" id="GO:0016020">
    <property type="term" value="C:membrane"/>
    <property type="evidence" value="ECO:0007669"/>
    <property type="project" value="UniProtKB-SubCell"/>
</dbReference>
<evidence type="ECO:0000256" key="2">
    <source>
        <dbReference type="ARBA" id="ARBA00023136"/>
    </source>
</evidence>
<dbReference type="AlphaFoldDB" id="A0A7K3LEN7"/>
<dbReference type="EMBL" id="JAACYR010000062">
    <property type="protein sequence ID" value="NDJ90782.1"/>
    <property type="molecule type" value="Genomic_DNA"/>
</dbReference>
<comment type="subcellular location">
    <subcellularLocation>
        <location evidence="1">Membrane</location>
    </subcellularLocation>
</comment>
<dbReference type="PANTHER" id="PTHR37042">
    <property type="entry name" value="OUTER MEMBRANE PROTEIN RV1973"/>
    <property type="match status" value="1"/>
</dbReference>
<accession>A0A7K3LEN7</accession>
<keyword evidence="2 3" id="KW-0472">Membrane</keyword>
<organism evidence="4 5">
    <name type="scientific">Mycolicibacter kumamotonensis</name>
    <dbReference type="NCBI Taxonomy" id="354243"/>
    <lineage>
        <taxon>Bacteria</taxon>
        <taxon>Bacillati</taxon>
        <taxon>Actinomycetota</taxon>
        <taxon>Actinomycetes</taxon>
        <taxon>Mycobacteriales</taxon>
        <taxon>Mycobacteriaceae</taxon>
        <taxon>Mycolicibacter</taxon>
    </lineage>
</organism>
<evidence type="ECO:0000313" key="5">
    <source>
        <dbReference type="Proteomes" id="UP000466523"/>
    </source>
</evidence>
<evidence type="ECO:0008006" key="6">
    <source>
        <dbReference type="Google" id="ProtNLM"/>
    </source>
</evidence>
<reference evidence="4 5" key="1">
    <citation type="submission" date="2020-01" db="EMBL/GenBank/DDBJ databases">
        <authorList>
            <person name="Sanchez-Estrada R."/>
            <person name="Gonzalez-Y-Merchand J.A."/>
            <person name="Rivera-Gutierrez S."/>
        </authorList>
    </citation>
    <scope>NUCLEOTIDE SEQUENCE [LARGE SCALE GENOMIC DNA]</scope>
    <source>
        <strain evidence="4 5">CST 7247</strain>
    </source>
</reference>
<evidence type="ECO:0000313" key="4">
    <source>
        <dbReference type="EMBL" id="NDJ90782.1"/>
    </source>
</evidence>
<dbReference type="OrthoDB" id="5188486at2"/>
<name>A0A7K3LEN7_9MYCO</name>
<proteinExistence type="predicted"/>
<comment type="caution">
    <text evidence="4">The sequence shown here is derived from an EMBL/GenBank/DDBJ whole genome shotgun (WGS) entry which is preliminary data.</text>
</comment>